<evidence type="ECO:0000313" key="10">
    <source>
        <dbReference type="Proteomes" id="UP001497525"/>
    </source>
</evidence>
<dbReference type="PROSITE" id="PS51678">
    <property type="entry name" value="SAM_MT_PRMT"/>
    <property type="match status" value="1"/>
</dbReference>
<protein>
    <recommendedName>
        <fullName evidence="1">type I protein arginine methyltransferase</fullName>
        <ecNumber evidence="1">2.1.1.319</ecNumber>
    </recommendedName>
</protein>
<evidence type="ECO:0000256" key="5">
    <source>
        <dbReference type="ARBA" id="ARBA00049303"/>
    </source>
</evidence>
<dbReference type="GO" id="GO:0035242">
    <property type="term" value="F:protein-arginine omega-N asymmetric methyltransferase activity"/>
    <property type="evidence" value="ECO:0007669"/>
    <property type="project" value="UniProtKB-EC"/>
</dbReference>
<dbReference type="Proteomes" id="UP001497525">
    <property type="component" value="Unassembled WGS sequence"/>
</dbReference>
<dbReference type="PANTHER" id="PTHR47331:SF1">
    <property type="entry name" value="GAG-LIKE PROTEIN"/>
    <property type="match status" value="1"/>
</dbReference>
<organism evidence="9 10">
    <name type="scientific">Calicophoron daubneyi</name>
    <name type="common">Rumen fluke</name>
    <name type="synonym">Paramphistomum daubneyi</name>
    <dbReference type="NCBI Taxonomy" id="300641"/>
    <lineage>
        <taxon>Eukaryota</taxon>
        <taxon>Metazoa</taxon>
        <taxon>Spiralia</taxon>
        <taxon>Lophotrochozoa</taxon>
        <taxon>Platyhelminthes</taxon>
        <taxon>Trematoda</taxon>
        <taxon>Digenea</taxon>
        <taxon>Plagiorchiida</taxon>
        <taxon>Pronocephalata</taxon>
        <taxon>Paramphistomoidea</taxon>
        <taxon>Paramphistomidae</taxon>
        <taxon>Calicophoron</taxon>
    </lineage>
</organism>
<dbReference type="GO" id="GO:0032259">
    <property type="term" value="P:methylation"/>
    <property type="evidence" value="ECO:0007669"/>
    <property type="project" value="UniProtKB-KW"/>
</dbReference>
<proteinExistence type="predicted"/>
<reference evidence="9" key="1">
    <citation type="submission" date="2024-06" db="EMBL/GenBank/DDBJ databases">
        <authorList>
            <person name="Liu X."/>
            <person name="Lenzi L."/>
            <person name="Haldenby T S."/>
            <person name="Uol C."/>
        </authorList>
    </citation>
    <scope>NUCLEOTIDE SEQUENCE</scope>
</reference>
<evidence type="ECO:0000256" key="3">
    <source>
        <dbReference type="ARBA" id="ARBA00022679"/>
    </source>
</evidence>
<comment type="catalytic activity">
    <reaction evidence="5">
        <text>L-arginyl-[protein] + S-adenosyl-L-methionine = N(omega)-methyl-L-arginyl-[protein] + S-adenosyl-L-homocysteine + H(+)</text>
        <dbReference type="Rhea" id="RHEA:48100"/>
        <dbReference type="Rhea" id="RHEA-COMP:10532"/>
        <dbReference type="Rhea" id="RHEA-COMP:11990"/>
        <dbReference type="ChEBI" id="CHEBI:15378"/>
        <dbReference type="ChEBI" id="CHEBI:29965"/>
        <dbReference type="ChEBI" id="CHEBI:57856"/>
        <dbReference type="ChEBI" id="CHEBI:59789"/>
        <dbReference type="ChEBI" id="CHEBI:65280"/>
    </reaction>
    <physiologicalReaction direction="left-to-right" evidence="5">
        <dbReference type="Rhea" id="RHEA:48101"/>
    </physiologicalReaction>
</comment>
<feature type="compositionally biased region" description="Basic and acidic residues" evidence="7">
    <location>
        <begin position="1"/>
        <end position="11"/>
    </location>
</feature>
<feature type="domain" description="Protein arginine N-methyltransferase" evidence="8">
    <location>
        <begin position="1260"/>
        <end position="1306"/>
    </location>
</feature>
<dbReference type="Gene3D" id="3.40.50.150">
    <property type="entry name" value="Vaccinia Virus protein VP39"/>
    <property type="match status" value="1"/>
</dbReference>
<accession>A0AAV2TSF2</accession>
<evidence type="ECO:0000256" key="4">
    <source>
        <dbReference type="ARBA" id="ARBA00022691"/>
    </source>
</evidence>
<dbReference type="PANTHER" id="PTHR47331">
    <property type="entry name" value="PHD-TYPE DOMAIN-CONTAINING PROTEIN"/>
    <property type="match status" value="1"/>
</dbReference>
<evidence type="ECO:0000313" key="9">
    <source>
        <dbReference type="EMBL" id="CAL5139159.1"/>
    </source>
</evidence>
<dbReference type="InterPro" id="IPR043502">
    <property type="entry name" value="DNA/RNA_pol_sf"/>
</dbReference>
<dbReference type="SUPFAM" id="SSF56672">
    <property type="entry name" value="DNA/RNA polymerases"/>
    <property type="match status" value="1"/>
</dbReference>
<dbReference type="Pfam" id="PF22528">
    <property type="entry name" value="PRMT_C"/>
    <property type="match status" value="1"/>
</dbReference>
<keyword evidence="4 6" id="KW-0949">S-adenosyl-L-methionine</keyword>
<evidence type="ECO:0000256" key="1">
    <source>
        <dbReference type="ARBA" id="ARBA00011925"/>
    </source>
</evidence>
<evidence type="ECO:0000256" key="7">
    <source>
        <dbReference type="SAM" id="MobiDB-lite"/>
    </source>
</evidence>
<dbReference type="SUPFAM" id="SSF53335">
    <property type="entry name" value="S-adenosyl-L-methionine-dependent methyltransferases"/>
    <property type="match status" value="1"/>
</dbReference>
<keyword evidence="3 6" id="KW-0808">Transferase</keyword>
<dbReference type="EMBL" id="CAXLJL010000600">
    <property type="protein sequence ID" value="CAL5139159.1"/>
    <property type="molecule type" value="Genomic_DNA"/>
</dbReference>
<dbReference type="Gene3D" id="2.70.160.11">
    <property type="entry name" value="Hnrnp arginine n-methyltransferase1"/>
    <property type="match status" value="1"/>
</dbReference>
<gene>
    <name evidence="9" type="ORF">CDAUBV1_LOCUS14196</name>
</gene>
<evidence type="ECO:0000256" key="2">
    <source>
        <dbReference type="ARBA" id="ARBA00022603"/>
    </source>
</evidence>
<dbReference type="InterPro" id="IPR029063">
    <property type="entry name" value="SAM-dependent_MTases_sf"/>
</dbReference>
<feature type="region of interest" description="Disordered" evidence="7">
    <location>
        <begin position="1"/>
        <end position="37"/>
    </location>
</feature>
<evidence type="ECO:0000256" key="6">
    <source>
        <dbReference type="PROSITE-ProRule" id="PRU01015"/>
    </source>
</evidence>
<keyword evidence="2 6" id="KW-0489">Methyltransferase</keyword>
<sequence>MEIRSQRRLETTEDISGQVLSHNSVPGSVGSRVSKPSSKVLSAKAQLMRAKLKEMQAKHELEAAELGLKIAEIDEEAHDCGDAGRDNVPVEKEEQLSRFMEDCHRMNGTCLTKEVDEKKAQLAYKERLELPKVEISFFDGNPGDYWRFSKEIEYYIESRVKNNSQRLLYLLYYCRGRAKSAIQDCVVLPPDSAYPRARQILYDLFGETHVVARARIDRLLKGLKPMAEDGEALSLLAIEMQNCHIALTEMNYTAVLNSVATMERIVRVLPVAVRRNWAQFADRKLQEGNEPLFHDLCQFVAKEARVARSRYGHLVRESFSRPDKFNNSNGPHRQPDQFRMASFGVQGTSVSAVGKQCILCNVNHQTDSCQKFLNLNVPERWRCARRNRACYLCLRVGHRVNNCTSSIRCVNSGCQKKHHPLLHSEAMSQKPPETGMCAASVHNDSKVMLGVVPARVRGKSVEVITYAFLDCGSDTTLISSDLVESLKLETTKVSMSLATVNGTNLIDSSLSSFDVLPFDGSETIRIEKAFSVPRLPVRAPEISLCSRAQHWPHLRDLPLVGVANKEVSLLIGCDVPEAHWALEQRTGKRKQPYALRTLLGWVIRGPLEENGLGEAKVNCTQLLENDINKQLERLYHAEFSDVENLERAYSMDDWKAINIVTASSGIVDGHFVVPLPWKIETKMTENNFPLARQRLLYLGRRLGRDNVLHERYTAAMNRNIGKGYVSEVDVDQLRVDYSPKWYLPHHPVVNPKKPKKLRVVLDCAAKFQGVSLNDRLLSGPDWASELIGVLLRFRMEPIAVVADVEDMFMQVRVPLQDRGALHFLWWPDGNTDLKPNGYQMNWHPFGASFSAFCADFTLQKTASENALKFIEVTGWQKHLQQQSGPLMRPNVRLTYETLIVVTSADLMSGGTQGTDARRRYLSNWCTAIRYYCLQSNAGNRQGNTIPSECPKPRGIVKPRLGSLPQRRRMKSEFHPTRPPEILYECNDCNVVHSSRSTPDHSLGNCYRPTDRLSAKGLLQVLFRKGLGWDEKREEELETWGRLKSELEALCSIQTDRCFKPIGSKARRVTRFRCAVCCFINCSLSALYTLIGMASANGGVSEDTECKDLVDMTSKDYYFDSCAHFGIYEKMLKDKTRTLIYRSALMHNNRLVRDKVILDVGCETDLLCLFTIKAEAKHPIGIEGSNIIGQAAEVVKANSKSDRITLVKSKVEEVELLNGFSRVDITSDWMGYCLFYESTLNTVQYARNKWLAPGGLIRPDLATLYVCAIEHRQHKGEKINWWDSVYGFGMSCIRNVALSEPLVDVMVANELSRRRWPLGVVEKLVASRDGLVRTVITRTKDGLIRRDIRKVCLLVGAVS</sequence>
<dbReference type="EC" id="2.1.1.319" evidence="1"/>
<dbReference type="InterPro" id="IPR055135">
    <property type="entry name" value="PRMT_dom"/>
</dbReference>
<dbReference type="InterPro" id="IPR025799">
    <property type="entry name" value="Arg_MeTrfase"/>
</dbReference>
<feature type="compositionally biased region" description="Polar residues" evidence="7">
    <location>
        <begin position="14"/>
        <end position="26"/>
    </location>
</feature>
<dbReference type="FunFam" id="3.40.50.150:FF:000003">
    <property type="entry name" value="Blast:Protein arginine N-methyltransferase 1"/>
    <property type="match status" value="1"/>
</dbReference>
<comment type="caution">
    <text evidence="9">The sequence shown here is derived from an EMBL/GenBank/DDBJ whole genome shotgun (WGS) entry which is preliminary data.</text>
</comment>
<evidence type="ECO:0000259" key="8">
    <source>
        <dbReference type="Pfam" id="PF22528"/>
    </source>
</evidence>
<name>A0AAV2TSF2_CALDB</name>